<dbReference type="HOGENOM" id="CLU_097062_1_0_11"/>
<gene>
    <name evidence="1" type="ordered locus">SCATT_10730</name>
</gene>
<proteinExistence type="predicted"/>
<dbReference type="KEGG" id="scy:SCATT_10730"/>
<dbReference type="Gene3D" id="1.20.120.450">
    <property type="entry name" value="dinb family like domain"/>
    <property type="match status" value="1"/>
</dbReference>
<dbReference type="InterPro" id="IPR034660">
    <property type="entry name" value="DinB/YfiT-like"/>
</dbReference>
<dbReference type="eggNOG" id="COG2318">
    <property type="taxonomic scope" value="Bacteria"/>
</dbReference>
<reference evidence="2" key="1">
    <citation type="submission" date="2011-12" db="EMBL/GenBank/DDBJ databases">
        <title>Complete genome sequence of Streptomyces cattleya strain DSM 46488.</title>
        <authorList>
            <person name="Ou H.-Y."/>
            <person name="Li P."/>
            <person name="Zhao C."/>
            <person name="O'Hagan D."/>
            <person name="Deng Z."/>
        </authorList>
    </citation>
    <scope>NUCLEOTIDE SEQUENCE [LARGE SCALE GENOMIC DNA]</scope>
    <source>
        <strain evidence="2">ATCC 35852 / DSM 46488 / JCM 4925 / NBRC 14057 / NRRL 8057</strain>
    </source>
</reference>
<sequence length="183" mass="20014">MMVVFVGEGPDERETLLTFVAEQRAALRRAALGLTEEQLRATPTASALSIGGLLKHNVDVERYWTVGVLDGRLPDVLPRESAHRPEAHRLADDETGAGVLAAYEAVARETERIVRALPGLEVAVTLPDRPWYPPGTTRTARWILLHLVQEAARHAGHADIVRETLDGKGSFELIAEETAAERG</sequence>
<evidence type="ECO:0000313" key="2">
    <source>
        <dbReference type="Proteomes" id="UP000007842"/>
    </source>
</evidence>
<dbReference type="SUPFAM" id="SSF109854">
    <property type="entry name" value="DinB/YfiT-like putative metalloenzymes"/>
    <property type="match status" value="1"/>
</dbReference>
<evidence type="ECO:0008006" key="3">
    <source>
        <dbReference type="Google" id="ProtNLM"/>
    </source>
</evidence>
<dbReference type="PATRIC" id="fig|1003195.29.peg.1084"/>
<dbReference type="Proteomes" id="UP000007842">
    <property type="component" value="Chromosome"/>
</dbReference>
<name>G8WNX2_STREN</name>
<dbReference type="Pfam" id="PF04978">
    <property type="entry name" value="MST"/>
    <property type="match status" value="1"/>
</dbReference>
<dbReference type="AlphaFoldDB" id="G8WNX2"/>
<keyword evidence="2" id="KW-1185">Reference proteome</keyword>
<protein>
    <recommendedName>
        <fullName evidence="3">Mini-circle protein</fullName>
    </recommendedName>
</protein>
<dbReference type="STRING" id="1003195.SCATT_10730"/>
<evidence type="ECO:0000313" key="1">
    <source>
        <dbReference type="EMBL" id="AEW93444.1"/>
    </source>
</evidence>
<dbReference type="InterPro" id="IPR007061">
    <property type="entry name" value="MST-like"/>
</dbReference>
<accession>G8WNX2</accession>
<organism evidence="1 2">
    <name type="scientific">Streptantibioticus cattleyicolor (strain ATCC 35852 / DSM 46488 / JCM 4925 / NBRC 14057 / NRRL 8057)</name>
    <name type="common">Streptomyces cattleya</name>
    <dbReference type="NCBI Taxonomy" id="1003195"/>
    <lineage>
        <taxon>Bacteria</taxon>
        <taxon>Bacillati</taxon>
        <taxon>Actinomycetota</taxon>
        <taxon>Actinomycetes</taxon>
        <taxon>Kitasatosporales</taxon>
        <taxon>Streptomycetaceae</taxon>
        <taxon>Streptantibioticus</taxon>
    </lineage>
</organism>
<dbReference type="EMBL" id="CP003219">
    <property type="protein sequence ID" value="AEW93444.1"/>
    <property type="molecule type" value="Genomic_DNA"/>
</dbReference>